<accession>A0A1F5S6R4</accession>
<comment type="caution">
    <text evidence="1">The sequence shown here is derived from an EMBL/GenBank/DDBJ whole genome shotgun (WGS) entry which is preliminary data.</text>
</comment>
<sequence length="274" mass="31398">MQEDNPDVRYYCQVKEDGDLLDRYNDKNMEDNYSIEPSAGSRDNSAYAKLSDKYAVIYGMDGEIDSFFEIRQGVKGGNAGKKLTLTLPQNTGQVSSKGSEPGRLNLIEILERKGFSREKLERHKYLSMLGNYKALIELPFRAKIEDEFGISLSDYSVREQLQFVNFLSSRTVEEVEKVKGFLNKAENGNGKINRIKSFLSLEMDRDNGQRILEIGEKTDKKDAELVFAKIVELLDWAEREKEALNEELYENKDYEAMAATQKELLRRAHGDSVF</sequence>
<name>A0A1F5S6R4_9BACT</name>
<evidence type="ECO:0000313" key="1">
    <source>
        <dbReference type="EMBL" id="OGF21971.1"/>
    </source>
</evidence>
<dbReference type="STRING" id="1797985.A2Y83_01565"/>
<dbReference type="EMBL" id="MFFS01000045">
    <property type="protein sequence ID" value="OGF21971.1"/>
    <property type="molecule type" value="Genomic_DNA"/>
</dbReference>
<dbReference type="AlphaFoldDB" id="A0A1F5S6R4"/>
<protein>
    <submittedName>
        <fullName evidence="1">Uncharacterized protein</fullName>
    </submittedName>
</protein>
<proteinExistence type="predicted"/>
<reference evidence="1 2" key="1">
    <citation type="journal article" date="2016" name="Nat. Commun.">
        <title>Thousands of microbial genomes shed light on interconnected biogeochemical processes in an aquifer system.</title>
        <authorList>
            <person name="Anantharaman K."/>
            <person name="Brown C.T."/>
            <person name="Hug L.A."/>
            <person name="Sharon I."/>
            <person name="Castelle C.J."/>
            <person name="Probst A.J."/>
            <person name="Thomas B.C."/>
            <person name="Singh A."/>
            <person name="Wilkins M.J."/>
            <person name="Karaoz U."/>
            <person name="Brodie E.L."/>
            <person name="Williams K.H."/>
            <person name="Hubbard S.S."/>
            <person name="Banfield J.F."/>
        </authorList>
    </citation>
    <scope>NUCLEOTIDE SEQUENCE [LARGE SCALE GENOMIC DNA]</scope>
</reference>
<evidence type="ECO:0000313" key="2">
    <source>
        <dbReference type="Proteomes" id="UP000178323"/>
    </source>
</evidence>
<gene>
    <name evidence="1" type="ORF">A2Y83_01565</name>
</gene>
<organism evidence="1 2">
    <name type="scientific">Candidatus Falkowbacteria bacterium RBG_13_39_14</name>
    <dbReference type="NCBI Taxonomy" id="1797985"/>
    <lineage>
        <taxon>Bacteria</taxon>
        <taxon>Candidatus Falkowiibacteriota</taxon>
    </lineage>
</organism>
<dbReference type="Proteomes" id="UP000178323">
    <property type="component" value="Unassembled WGS sequence"/>
</dbReference>